<reference evidence="2" key="1">
    <citation type="submission" date="2020-11" db="EMBL/GenBank/DDBJ databases">
        <authorList>
            <person name="Bejerman N."/>
        </authorList>
    </citation>
    <scope>NUCLEOTIDE SEQUENCE</scope>
    <source>
        <strain evidence="2">Silen</strain>
    </source>
</reference>
<protein>
    <submittedName>
        <fullName evidence="2">MP</fullName>
    </submittedName>
</protein>
<sequence length="364" mass="40579">MSIIKTNEFNFNSDSDSLKIDAIGSGAIYGDANFMHPKVLKCIRRFESTIKVHGGNFGGDVVADFPIIDGDEFRWINGQSKEYGYVHFGAIVICINPLFPNANKVQGKVTVFDQTMLSPEQGHIASYDVNFENGPAVFLLQPAHCLSSTDPNLQSCFKIFLRFPELSKFEGRELFGVDVGVLFRMSNTSRVFRNLQATSGWSQQEITGCTLAGFDEELQRKILCTPCARIEPFRVDCKKGSRGVFLPKRSSRRRSYKAYPKPGLCEEVNQSFRIKNESSDSPVGDTDDSRPLETNLGKFRSSSVRIDKTRIELPGEYECTGGFERRNSCSSSEVPLGQFRGPRSRSRGVPSGRRAPHGEQPGDI</sequence>
<dbReference type="GO" id="GO:0004252">
    <property type="term" value="F:serine-type endopeptidase activity"/>
    <property type="evidence" value="ECO:0007669"/>
    <property type="project" value="InterPro"/>
</dbReference>
<evidence type="ECO:0000256" key="1">
    <source>
        <dbReference type="SAM" id="MobiDB-lite"/>
    </source>
</evidence>
<accession>A0A7T5QZA5</accession>
<dbReference type="GO" id="GO:0006508">
    <property type="term" value="P:proteolysis"/>
    <property type="evidence" value="ECO:0007669"/>
    <property type="project" value="InterPro"/>
</dbReference>
<evidence type="ECO:0000313" key="2">
    <source>
        <dbReference type="EMBL" id="QQG34584.1"/>
    </source>
</evidence>
<organism evidence="2">
    <name type="scientific">Silene betaflexivirus 1</name>
    <dbReference type="NCBI Taxonomy" id="2794409"/>
    <lineage>
        <taxon>Viruses</taxon>
        <taxon>Riboviria</taxon>
        <taxon>Orthornavirae</taxon>
        <taxon>Kitrinoviricota</taxon>
        <taxon>Alsuviricetes</taxon>
        <taxon>Tymovirales</taxon>
        <taxon>Betaflexiviridae</taxon>
    </lineage>
</organism>
<dbReference type="Pfam" id="PF01107">
    <property type="entry name" value="MP"/>
    <property type="match status" value="1"/>
</dbReference>
<dbReference type="InterPro" id="IPR028919">
    <property type="entry name" value="Viral_movement"/>
</dbReference>
<proteinExistence type="predicted"/>
<feature type="region of interest" description="Disordered" evidence="1">
    <location>
        <begin position="322"/>
        <end position="364"/>
    </location>
</feature>
<name>A0A7T5QZA5_9VIRU</name>
<dbReference type="EMBL" id="MW328728">
    <property type="protein sequence ID" value="QQG34584.1"/>
    <property type="molecule type" value="Genomic_RNA"/>
</dbReference>
<dbReference type="InterPro" id="IPR001815">
    <property type="entry name" value="Trichovirus_mp"/>
</dbReference>
<feature type="region of interest" description="Disordered" evidence="1">
    <location>
        <begin position="275"/>
        <end position="296"/>
    </location>
</feature>
<dbReference type="PRINTS" id="PR00995">
    <property type="entry name" value="CAPILLOPTASE"/>
</dbReference>